<accession>A0AAD6ITC2</accession>
<name>A0AAD6ITC2_DREDA</name>
<dbReference type="SUPFAM" id="SSF50156">
    <property type="entry name" value="PDZ domain-like"/>
    <property type="match status" value="2"/>
</dbReference>
<dbReference type="InterPro" id="IPR036034">
    <property type="entry name" value="PDZ_sf"/>
</dbReference>
<organism evidence="1 2">
    <name type="scientific">Drechslerella dactyloides</name>
    <name type="common">Nematode-trapping fungus</name>
    <name type="synonym">Arthrobotrys dactyloides</name>
    <dbReference type="NCBI Taxonomy" id="74499"/>
    <lineage>
        <taxon>Eukaryota</taxon>
        <taxon>Fungi</taxon>
        <taxon>Dikarya</taxon>
        <taxon>Ascomycota</taxon>
        <taxon>Pezizomycotina</taxon>
        <taxon>Orbiliomycetes</taxon>
        <taxon>Orbiliales</taxon>
        <taxon>Orbiliaceae</taxon>
        <taxon>Drechslerella</taxon>
    </lineage>
</organism>
<gene>
    <name evidence="1" type="ORF">Dda_6903</name>
</gene>
<evidence type="ECO:0000313" key="2">
    <source>
        <dbReference type="Proteomes" id="UP001221413"/>
    </source>
</evidence>
<keyword evidence="2" id="KW-1185">Reference proteome</keyword>
<proteinExistence type="predicted"/>
<dbReference type="AlphaFoldDB" id="A0AAD6ITC2"/>
<dbReference type="PANTHER" id="PTHR46366">
    <property type="entry name" value="PRO-APOPTOTIC SERINE PROTEASE NMA111"/>
    <property type="match status" value="1"/>
</dbReference>
<evidence type="ECO:0000313" key="1">
    <source>
        <dbReference type="EMBL" id="KAJ6257991.1"/>
    </source>
</evidence>
<dbReference type="Gene3D" id="2.30.42.10">
    <property type="match status" value="2"/>
</dbReference>
<dbReference type="PANTHER" id="PTHR46366:SF1">
    <property type="entry name" value="PDZ DOMAIN-CONTAINING PROTEIN C1685.05"/>
    <property type="match status" value="1"/>
</dbReference>
<dbReference type="Proteomes" id="UP001221413">
    <property type="component" value="Unassembled WGS sequence"/>
</dbReference>
<protein>
    <submittedName>
        <fullName evidence="1">PDZ domain-containing protein</fullName>
    </submittedName>
</protein>
<dbReference type="EMBL" id="JAQGDS010000009">
    <property type="protein sequence ID" value="KAJ6257991.1"/>
    <property type="molecule type" value="Genomic_DNA"/>
</dbReference>
<sequence>MCIRLGENSGGAPVIDQNGKVVAITSSLTASDDDQMLLLPLHSVAQAIRLIEQNRYVPRGSIQLELGYRKYAEAATYLVPQSFIDRAKAEDTEYSPMAFLTASSVLKGGSSHKAGIRTGDFIIDCNGSILKTYLELQNCLDAFIGGQITLGVVRDGQRLDISVHVQDIREIESREIYQFNQAVFHRIPYRVGLDHDIPLNSGVYISSKFGHISPGQILTKLAHFSIRSVRDAFEAIHNVPHGTLVNATYFGYDRQPATTQIRIYNKNIPEVYSVLIWSPKAPLAASTEDLDWSGQPDPSSLAHQMQLLSVTKAEEAQGRDVWRSSHVKVNVYSPLSTAAEVTMPGVFLQGGPLPTIVTTKFAGYSTMASVTITCGNKTIPAKIKGFRGLFMLVQCSAGDLPPETKPLSFGMDSCPLKVGETYTLHSFEVSNSNSTWLELPTVRQHNFGELVAVDLSEAKISQEANGTGTNSTGDTQTEATIQHILQTINVSEARELGMNAPTLSNIKENHRDNGETLRPVIVGPAFKGHPPSGLQEGDIVHSINGKPIFRLSDVKGLLGTNSTATASISRHRRDLEVSIALFPSRFKPLTRCLFFYGSAITPLDAGVTDSAGVVEACRIEWVKPGYGQTPTILQ</sequence>
<reference evidence="1" key="1">
    <citation type="submission" date="2023-01" db="EMBL/GenBank/DDBJ databases">
        <title>The chitinases involved in constricting ring structure development in the nematode-trapping fungus Drechslerella dactyloides.</title>
        <authorList>
            <person name="Wang R."/>
            <person name="Zhang L."/>
            <person name="Tang P."/>
            <person name="Li S."/>
            <person name="Liang L."/>
        </authorList>
    </citation>
    <scope>NUCLEOTIDE SEQUENCE</scope>
    <source>
        <strain evidence="1">YMF1.00031</strain>
    </source>
</reference>
<comment type="caution">
    <text evidence="1">The sequence shown here is derived from an EMBL/GenBank/DDBJ whole genome shotgun (WGS) entry which is preliminary data.</text>
</comment>